<comment type="caution">
    <text evidence="2">The sequence shown here is derived from an EMBL/GenBank/DDBJ whole genome shotgun (WGS) entry which is preliminary data.</text>
</comment>
<feature type="compositionally biased region" description="Basic and acidic residues" evidence="1">
    <location>
        <begin position="14"/>
        <end position="36"/>
    </location>
</feature>
<feature type="compositionally biased region" description="Polar residues" evidence="1">
    <location>
        <begin position="39"/>
        <end position="49"/>
    </location>
</feature>
<keyword evidence="3" id="KW-1185">Reference proteome</keyword>
<accession>A0ABP0PU70</accession>
<organism evidence="2 3">
    <name type="scientific">Durusdinium trenchii</name>
    <dbReference type="NCBI Taxonomy" id="1381693"/>
    <lineage>
        <taxon>Eukaryota</taxon>
        <taxon>Sar</taxon>
        <taxon>Alveolata</taxon>
        <taxon>Dinophyceae</taxon>
        <taxon>Suessiales</taxon>
        <taxon>Symbiodiniaceae</taxon>
        <taxon>Durusdinium</taxon>
    </lineage>
</organism>
<reference evidence="2 3" key="1">
    <citation type="submission" date="2024-02" db="EMBL/GenBank/DDBJ databases">
        <authorList>
            <person name="Chen Y."/>
            <person name="Shah S."/>
            <person name="Dougan E. K."/>
            <person name="Thang M."/>
            <person name="Chan C."/>
        </authorList>
    </citation>
    <scope>NUCLEOTIDE SEQUENCE [LARGE SCALE GENOMIC DNA]</scope>
</reference>
<proteinExistence type="predicted"/>
<dbReference type="Proteomes" id="UP001642464">
    <property type="component" value="Unassembled WGS sequence"/>
</dbReference>
<evidence type="ECO:0000256" key="1">
    <source>
        <dbReference type="SAM" id="MobiDB-lite"/>
    </source>
</evidence>
<sequence>MTLDELIEAEKLRRAVTAEKEEPEKKAAAPENHSDESDSAVNAASTQRAASEEKVTAAGKAMEMQSDAPNAWQAVQPVELEEVLVDEDPQQAVQPVEFEEVLVDDDPQQVPPTSRDELSRQFLPPVATEATTHEEAPLPLQMLTVDLVLRWQRECAENDQDFYFASGSHYLLEQVM</sequence>
<evidence type="ECO:0000313" key="3">
    <source>
        <dbReference type="Proteomes" id="UP001642464"/>
    </source>
</evidence>
<name>A0ABP0PU70_9DINO</name>
<evidence type="ECO:0000313" key="2">
    <source>
        <dbReference type="EMBL" id="CAK9078399.1"/>
    </source>
</evidence>
<gene>
    <name evidence="2" type="ORF">SCF082_LOCUS37486</name>
</gene>
<dbReference type="EMBL" id="CAXAMM010038335">
    <property type="protein sequence ID" value="CAK9078399.1"/>
    <property type="molecule type" value="Genomic_DNA"/>
</dbReference>
<feature type="region of interest" description="Disordered" evidence="1">
    <location>
        <begin position="14"/>
        <end position="67"/>
    </location>
</feature>
<protein>
    <submittedName>
        <fullName evidence="2">Uncharacterized protein</fullName>
    </submittedName>
</protein>